<dbReference type="Pfam" id="PF01593">
    <property type="entry name" value="Amino_oxidase"/>
    <property type="match status" value="1"/>
</dbReference>
<dbReference type="PANTHER" id="PTHR42923">
    <property type="entry name" value="PROTOPORPHYRINOGEN OXIDASE"/>
    <property type="match status" value="1"/>
</dbReference>
<evidence type="ECO:0000313" key="3">
    <source>
        <dbReference type="Proteomes" id="UP000032427"/>
    </source>
</evidence>
<dbReference type="EMBL" id="LN554847">
    <property type="protein sequence ID" value="CED57477.1"/>
    <property type="molecule type" value="Genomic_DNA"/>
</dbReference>
<dbReference type="KEGG" id="awd:AWOD_II_0852"/>
<dbReference type="InterPro" id="IPR050464">
    <property type="entry name" value="Zeta_carotene_desat/Oxidored"/>
</dbReference>
<dbReference type="HOGENOM" id="CLU_028123_1_0_6"/>
<dbReference type="GO" id="GO:0016491">
    <property type="term" value="F:oxidoreductase activity"/>
    <property type="evidence" value="ECO:0007669"/>
    <property type="project" value="InterPro"/>
</dbReference>
<dbReference type="InterPro" id="IPR036188">
    <property type="entry name" value="FAD/NAD-bd_sf"/>
</dbReference>
<proteinExistence type="predicted"/>
<dbReference type="PATRIC" id="fig|80852.17.peg.3640"/>
<evidence type="ECO:0000259" key="1">
    <source>
        <dbReference type="Pfam" id="PF01593"/>
    </source>
</evidence>
<accession>A0A090IAM2</accession>
<evidence type="ECO:0000313" key="2">
    <source>
        <dbReference type="EMBL" id="CED57477.1"/>
    </source>
</evidence>
<name>A0A090IAM2_9GAMM</name>
<reference evidence="3" key="1">
    <citation type="submission" date="2014-09" db="EMBL/GenBank/DDBJ databases">
        <authorList>
            <person name="Hjerde E."/>
        </authorList>
    </citation>
    <scope>NUCLEOTIDE SEQUENCE [LARGE SCALE GENOMIC DNA]</scope>
    <source>
        <strain evidence="3">06/09/139</strain>
    </source>
</reference>
<dbReference type="OrthoDB" id="20837at2"/>
<gene>
    <name evidence="2" type="ORF">AWOD_II_0852</name>
</gene>
<dbReference type="GeneID" id="28543104"/>
<dbReference type="PANTHER" id="PTHR42923:SF17">
    <property type="entry name" value="AMINE OXIDASE DOMAIN-CONTAINING PROTEIN"/>
    <property type="match status" value="1"/>
</dbReference>
<dbReference type="STRING" id="80852.AWOD_II_0852"/>
<feature type="domain" description="Amine oxidase" evidence="1">
    <location>
        <begin position="11"/>
        <end position="272"/>
    </location>
</feature>
<dbReference type="AlphaFoldDB" id="A0A090IAM2"/>
<sequence length="425" mass="48306">MKKIAVVGTGISGLVCAHLLSREHDVTVFEANDYIGGHTATKQVKAEGKEWDIDTGFIVFNDRTYPNFIELLTQLGLSGQETEMSFSVKNVISGLEYNGHNLNTLFAQRANLFNTKFLSLISEILRFNKQCKEMWSVEHSDDHIDLDVDGTLGDFLYRNDYSSYFSEHYILPMGAAIWSSSLQDMKAFPLHFFIRFFHNHGLLDIANRPQWYVVPNGSHSYIKPLIATFKDNIHLNSPVTSVTRNPRGVTLEINGEDKHDFDEVVLACHSDQSLAMLSDITTAEKIVLSKLTYQENEVVMHTDESLLPLQKRAWAAWNYHLDTGNKNNPSSVTYNMNILQGLDTKETTFCVTLNNSPLIHKDKILGSYKYDHPVFNTDTIEAQARREEICGRHHTHFAGAYWYNGFHEDGVRSALDVCQRFGISL</sequence>
<protein>
    <submittedName>
        <fullName evidence="2">Amine oxidase</fullName>
    </submittedName>
</protein>
<keyword evidence="3" id="KW-1185">Reference proteome</keyword>
<dbReference type="InterPro" id="IPR002937">
    <property type="entry name" value="Amino_oxidase"/>
</dbReference>
<organism evidence="2 3">
    <name type="scientific">Aliivibrio wodanis</name>
    <dbReference type="NCBI Taxonomy" id="80852"/>
    <lineage>
        <taxon>Bacteria</taxon>
        <taxon>Pseudomonadati</taxon>
        <taxon>Pseudomonadota</taxon>
        <taxon>Gammaproteobacteria</taxon>
        <taxon>Vibrionales</taxon>
        <taxon>Vibrionaceae</taxon>
        <taxon>Aliivibrio</taxon>
    </lineage>
</organism>
<dbReference type="SUPFAM" id="SSF51905">
    <property type="entry name" value="FAD/NAD(P)-binding domain"/>
    <property type="match status" value="1"/>
</dbReference>
<dbReference type="Proteomes" id="UP000032427">
    <property type="component" value="Chromosome 2"/>
</dbReference>
<dbReference type="Gene3D" id="3.50.50.60">
    <property type="entry name" value="FAD/NAD(P)-binding domain"/>
    <property type="match status" value="1"/>
</dbReference>